<dbReference type="Proteomes" id="UP001295423">
    <property type="component" value="Unassembled WGS sequence"/>
</dbReference>
<feature type="compositionally biased region" description="Basic and acidic residues" evidence="1">
    <location>
        <begin position="1"/>
        <end position="12"/>
    </location>
</feature>
<evidence type="ECO:0000256" key="1">
    <source>
        <dbReference type="SAM" id="MobiDB-lite"/>
    </source>
</evidence>
<feature type="region of interest" description="Disordered" evidence="1">
    <location>
        <begin position="160"/>
        <end position="181"/>
    </location>
</feature>
<dbReference type="Pfam" id="PF00566">
    <property type="entry name" value="RabGAP-TBC"/>
    <property type="match status" value="1"/>
</dbReference>
<dbReference type="EMBL" id="CAKOGP040000335">
    <property type="protein sequence ID" value="CAJ1934280.1"/>
    <property type="molecule type" value="Genomic_DNA"/>
</dbReference>
<keyword evidence="4" id="KW-1185">Reference proteome</keyword>
<comment type="caution">
    <text evidence="3">The sequence shown here is derived from an EMBL/GenBank/DDBJ whole genome shotgun (WGS) entry which is preliminary data.</text>
</comment>
<dbReference type="InterPro" id="IPR035969">
    <property type="entry name" value="Rab-GAP_TBC_sf"/>
</dbReference>
<dbReference type="Gene3D" id="1.10.472.80">
    <property type="entry name" value="Ypt/Rab-GAP domain of gyp1p, domain 3"/>
    <property type="match status" value="1"/>
</dbReference>
<feature type="compositionally biased region" description="Polar residues" evidence="1">
    <location>
        <begin position="160"/>
        <end position="178"/>
    </location>
</feature>
<dbReference type="SMART" id="SM00164">
    <property type="entry name" value="TBC"/>
    <property type="match status" value="1"/>
</dbReference>
<dbReference type="InterPro" id="IPR000195">
    <property type="entry name" value="Rab-GAP-TBC_dom"/>
</dbReference>
<dbReference type="SUPFAM" id="SSF47923">
    <property type="entry name" value="Ypt/Rab-GAP domain of gyp1p"/>
    <property type="match status" value="2"/>
</dbReference>
<evidence type="ECO:0000313" key="3">
    <source>
        <dbReference type="EMBL" id="CAJ1934280.1"/>
    </source>
</evidence>
<dbReference type="PANTHER" id="PTHR47219:SF9">
    <property type="entry name" value="GTPASE ACTIVATING PROTEIN AND CENTROSOME-ASSOCIATED, ISOFORM B"/>
    <property type="match status" value="1"/>
</dbReference>
<dbReference type="Gene3D" id="1.10.8.270">
    <property type="entry name" value="putative rabgap domain of human tbc1 domain family member 14 like domains"/>
    <property type="match status" value="1"/>
</dbReference>
<proteinExistence type="predicted"/>
<reference evidence="3" key="1">
    <citation type="submission" date="2023-08" db="EMBL/GenBank/DDBJ databases">
        <authorList>
            <person name="Audoor S."/>
            <person name="Bilcke G."/>
        </authorList>
    </citation>
    <scope>NUCLEOTIDE SEQUENCE</scope>
</reference>
<dbReference type="PANTHER" id="PTHR47219">
    <property type="entry name" value="RAB GTPASE-ACTIVATING PROTEIN 1-LIKE"/>
    <property type="match status" value="1"/>
</dbReference>
<sequence>MSSPPPREELDRQVSLQSSEEGTEVEYSPSEEYPGKKYPLQLDNFGFILNVDSDGRVCQNIVDGAVRPRATTLAEKQKTIKREKKWDMQLAAWDSTTLKAKQNSKKFIKRLRKGIPESKRGEVWLLLAGGIQKPGYYEDIVKKTTILMLASYREIADSQKMQEASVKTSPTASESSSFLPKEETNPIIEVDTDSEEDFASTRAFRHIQDIIDRDIHRTYPKHKLFYDAQHNTDSTASTSDSDVVRGVADPELAATILSLEVDLEFTASGGAKKRVTNSMNSTLTPGGQAALRRVLRAYSYHDRDVGYCQGMNFIAGMFLTQLSEEEAFWVLVGVMNREPCHMRGLFREGMAITHKVLHVAEQLTYLHLPRLARHFKKEHIHVTMYATQWLLTQYTSSFNFDLVVRVWDSFLGEGWKIIYRVMLALLSQSQQKLLKMGFEDMLAYFRELPGRINANAVMAIASKIPLKTKQIKKFEREWEVVRARKAATEKDQIEENP</sequence>
<evidence type="ECO:0000313" key="4">
    <source>
        <dbReference type="Proteomes" id="UP001295423"/>
    </source>
</evidence>
<evidence type="ECO:0000259" key="2">
    <source>
        <dbReference type="PROSITE" id="PS50086"/>
    </source>
</evidence>
<accession>A0AAD2FIG9</accession>
<name>A0AAD2FIG9_9STRA</name>
<dbReference type="GO" id="GO:0031267">
    <property type="term" value="F:small GTPase binding"/>
    <property type="evidence" value="ECO:0007669"/>
    <property type="project" value="TreeGrafter"/>
</dbReference>
<protein>
    <recommendedName>
        <fullName evidence="2">Rab-GAP TBC domain-containing protein</fullName>
    </recommendedName>
</protein>
<gene>
    <name evidence="3" type="ORF">CYCCA115_LOCUS3677</name>
</gene>
<dbReference type="PROSITE" id="PS50086">
    <property type="entry name" value="TBC_RABGAP"/>
    <property type="match status" value="1"/>
</dbReference>
<dbReference type="AlphaFoldDB" id="A0AAD2FIG9"/>
<dbReference type="InterPro" id="IPR050302">
    <property type="entry name" value="Rab_GAP_TBC_domain"/>
</dbReference>
<organism evidence="3 4">
    <name type="scientific">Cylindrotheca closterium</name>
    <dbReference type="NCBI Taxonomy" id="2856"/>
    <lineage>
        <taxon>Eukaryota</taxon>
        <taxon>Sar</taxon>
        <taxon>Stramenopiles</taxon>
        <taxon>Ochrophyta</taxon>
        <taxon>Bacillariophyta</taxon>
        <taxon>Bacillariophyceae</taxon>
        <taxon>Bacillariophycidae</taxon>
        <taxon>Bacillariales</taxon>
        <taxon>Bacillariaceae</taxon>
        <taxon>Cylindrotheca</taxon>
    </lineage>
</organism>
<dbReference type="Gene3D" id="1.10.10.750">
    <property type="entry name" value="Ypt/Rab-GAP domain of gyp1p, domain 1"/>
    <property type="match status" value="1"/>
</dbReference>
<feature type="region of interest" description="Disordered" evidence="1">
    <location>
        <begin position="1"/>
        <end position="34"/>
    </location>
</feature>
<feature type="domain" description="Rab-GAP TBC" evidence="2">
    <location>
        <begin position="114"/>
        <end position="414"/>
    </location>
</feature>
<dbReference type="GO" id="GO:0005096">
    <property type="term" value="F:GTPase activator activity"/>
    <property type="evidence" value="ECO:0007669"/>
    <property type="project" value="TreeGrafter"/>
</dbReference>